<reference evidence="3" key="1">
    <citation type="submission" date="2017-07" db="EMBL/GenBank/DDBJ databases">
        <title>Taro Niue Genome Assembly and Annotation.</title>
        <authorList>
            <person name="Atibalentja N."/>
            <person name="Keating K."/>
            <person name="Fields C.J."/>
        </authorList>
    </citation>
    <scope>NUCLEOTIDE SEQUENCE</scope>
    <source>
        <strain evidence="3">Niue_2</strain>
        <tissue evidence="3">Leaf</tissue>
    </source>
</reference>
<evidence type="ECO:0000313" key="3">
    <source>
        <dbReference type="EMBL" id="MQM16860.1"/>
    </source>
</evidence>
<accession>A0A843XC63</accession>
<dbReference type="AlphaFoldDB" id="A0A843XC63"/>
<dbReference type="Proteomes" id="UP000652761">
    <property type="component" value="Unassembled WGS sequence"/>
</dbReference>
<feature type="transmembrane region" description="Helical" evidence="2">
    <location>
        <begin position="535"/>
        <end position="558"/>
    </location>
</feature>
<feature type="compositionally biased region" description="Low complexity" evidence="1">
    <location>
        <begin position="939"/>
        <end position="951"/>
    </location>
</feature>
<feature type="transmembrane region" description="Helical" evidence="2">
    <location>
        <begin position="397"/>
        <end position="420"/>
    </location>
</feature>
<feature type="transmembrane region" description="Helical" evidence="2">
    <location>
        <begin position="254"/>
        <end position="281"/>
    </location>
</feature>
<feature type="region of interest" description="Disordered" evidence="1">
    <location>
        <begin position="931"/>
        <end position="951"/>
    </location>
</feature>
<gene>
    <name evidence="3" type="ORF">Taro_049820</name>
</gene>
<proteinExistence type="predicted"/>
<name>A0A843XC63_COLES</name>
<sequence>MPRLVAFWGPKAKSLSRRPFSLFWFFSLPSSSLRWGKVSLFPLLWLELADRRRRLVCGARASSWSEEEAAVVVVVWAMPTVCLPADVVTAECVVTSEKASPRPCYVFRRWPTALLEVSGRGVVRACRSQRLVRWKSGLCVLLLAAYGGGLCALVVTKFLTLFLRCLVQTPNCCFSNLFLGAARGGTEVCSSLTSWHVRGAGWFCLWALDLVKFLLLWLVRDWLSLLSLVREAHPPTLFRWLAFQQGPSVSCRRVLLLLLGVRAMSVVAIFACAAVGFVFGLCVRVGSASLLELSRCLVCHVAPLVEHCDTCRWLLPALCWLVVNSGEVLPEFFSVCSGGELFVVVLVRVPLPLGLFLCLLKSSVVLPLWFEVSVVLVRVALRTNGALVVLVEDLPEPVVWLPLAVVFSLLAVCFGCLFGLRSGDVFPERLLELWVEVLPKLPCVCFGRVVPLAVCLAVVLASLVSAGGVWLVVLLWKCQFHFVVSPCMWKRLVWCIHMAFDAVSRTVVTFAAKGSVPCLCLEALIVVWRMALSACGGFAAGVACSALFGLWLLAGGFWQHHMLVLEWFVLCRMEPGCIVWYLGWLLVALLVVDVLPSTFAVVSFHAIADVVSCLALPTSDVFFSFASMPVPVEQAWQADLSGCRGIPSGRILVDVWAAVVLRVVTRRPAASCFGGRRLKALVGAPSPSFGSSLFPPPLRGVGRFPFFLSDGYSLAKRRRLVCGAGASSWSEEEAAMASIPAVCLPTDVVTAERVATSEKVSPWLGVTLSRVGRRPFWRFPEGVPCVPVVTVTWDPQPHASVSEGVSPGGGHAQALFRCGPASPSHCLALRWFQSRVGRSQRLASWRSGLCALVVMEFLKLLLSGRACGEMVLLTWLLGVSRGDTWLFLPDLVEVRDVGACVSSFASALLEFLLLWLAANIMQTSIEVDANMGQRPGDLTPTSSRRPSMMPSTWDPRLVNTWSNEA</sequence>
<keyword evidence="2" id="KW-1133">Transmembrane helix</keyword>
<protein>
    <submittedName>
        <fullName evidence="3">Uncharacterized protein</fullName>
    </submittedName>
</protein>
<feature type="transmembrane region" description="Helical" evidence="2">
    <location>
        <begin position="578"/>
        <end position="602"/>
    </location>
</feature>
<feature type="transmembrane region" description="Helical" evidence="2">
    <location>
        <begin position="341"/>
        <end position="360"/>
    </location>
</feature>
<evidence type="ECO:0000313" key="4">
    <source>
        <dbReference type="Proteomes" id="UP000652761"/>
    </source>
</evidence>
<feature type="transmembrane region" description="Helical" evidence="2">
    <location>
        <begin position="137"/>
        <end position="159"/>
    </location>
</feature>
<dbReference type="EMBL" id="NMUH01007211">
    <property type="protein sequence ID" value="MQM16860.1"/>
    <property type="molecule type" value="Genomic_DNA"/>
</dbReference>
<feature type="transmembrane region" description="Helical" evidence="2">
    <location>
        <begin position="449"/>
        <end position="476"/>
    </location>
</feature>
<evidence type="ECO:0000256" key="2">
    <source>
        <dbReference type="SAM" id="Phobius"/>
    </source>
</evidence>
<evidence type="ECO:0000256" key="1">
    <source>
        <dbReference type="SAM" id="MobiDB-lite"/>
    </source>
</evidence>
<organism evidence="3 4">
    <name type="scientific">Colocasia esculenta</name>
    <name type="common">Wild taro</name>
    <name type="synonym">Arum esculentum</name>
    <dbReference type="NCBI Taxonomy" id="4460"/>
    <lineage>
        <taxon>Eukaryota</taxon>
        <taxon>Viridiplantae</taxon>
        <taxon>Streptophyta</taxon>
        <taxon>Embryophyta</taxon>
        <taxon>Tracheophyta</taxon>
        <taxon>Spermatophyta</taxon>
        <taxon>Magnoliopsida</taxon>
        <taxon>Liliopsida</taxon>
        <taxon>Araceae</taxon>
        <taxon>Aroideae</taxon>
        <taxon>Colocasieae</taxon>
        <taxon>Colocasia</taxon>
    </lineage>
</organism>
<comment type="caution">
    <text evidence="3">The sequence shown here is derived from an EMBL/GenBank/DDBJ whole genome shotgun (WGS) entry which is preliminary data.</text>
</comment>
<keyword evidence="2" id="KW-0812">Transmembrane</keyword>
<keyword evidence="2" id="KW-0472">Membrane</keyword>
<keyword evidence="4" id="KW-1185">Reference proteome</keyword>